<sequence>MSTMTRALVLIACTATLLVTGCAREITGTPVLAGGQDAGGPSGSSAECTTVDAPLADIPAVSPREPQLRIPVPAGWKRNSMMDSQVIRYAIVAEELIANGFAPNAVVTLEQARGVADPAEVFDENRANLIRMMNATDLQTEDNTTCGLPSETTTYMAPPMGPAPRRPIIMHAVVAQSGNATYLATVTIQTSDGANPTYQRDAEQIVDGFQMLLR</sequence>
<protein>
    <submittedName>
        <fullName evidence="2">Uncharacterized protein</fullName>
    </submittedName>
</protein>
<evidence type="ECO:0000313" key="3">
    <source>
        <dbReference type="Proteomes" id="UP000467006"/>
    </source>
</evidence>
<dbReference type="AlphaFoldDB" id="A0A7I7K5R5"/>
<dbReference type="OrthoDB" id="4761628at2"/>
<gene>
    <name evidence="2" type="ORF">MDUV_37780</name>
</gene>
<dbReference type="Proteomes" id="UP000467006">
    <property type="component" value="Chromosome"/>
</dbReference>
<reference evidence="2 3" key="1">
    <citation type="journal article" date="2019" name="Emerg. Microbes Infect.">
        <title>Comprehensive subspecies identification of 175 nontuberculous mycobacteria species based on 7547 genomic profiles.</title>
        <authorList>
            <person name="Matsumoto Y."/>
            <person name="Kinjo T."/>
            <person name="Motooka D."/>
            <person name="Nabeya D."/>
            <person name="Jung N."/>
            <person name="Uechi K."/>
            <person name="Horii T."/>
            <person name="Iida T."/>
            <person name="Fujita J."/>
            <person name="Nakamura S."/>
        </authorList>
    </citation>
    <scope>NUCLEOTIDE SEQUENCE [LARGE SCALE GENOMIC DNA]</scope>
    <source>
        <strain evidence="2 3">JCM 6396</strain>
    </source>
</reference>
<dbReference type="RefSeq" id="WP_098000909.1">
    <property type="nucleotide sequence ID" value="NZ_AP022563.1"/>
</dbReference>
<dbReference type="InterPro" id="IPR019674">
    <property type="entry name" value="Lipoprotein_LpqN/LpqT-like"/>
</dbReference>
<keyword evidence="3" id="KW-1185">Reference proteome</keyword>
<dbReference type="Pfam" id="PF10738">
    <property type="entry name" value="Lpp-LpqN"/>
    <property type="match status" value="1"/>
</dbReference>
<dbReference type="KEGG" id="mdu:MDUV_37780"/>
<proteinExistence type="predicted"/>
<evidence type="ECO:0000313" key="2">
    <source>
        <dbReference type="EMBL" id="BBX18918.1"/>
    </source>
</evidence>
<evidence type="ECO:0000256" key="1">
    <source>
        <dbReference type="ARBA" id="ARBA00022729"/>
    </source>
</evidence>
<dbReference type="EMBL" id="AP022563">
    <property type="protein sequence ID" value="BBX18918.1"/>
    <property type="molecule type" value="Genomic_DNA"/>
</dbReference>
<dbReference type="Gene3D" id="3.40.1000.10">
    <property type="entry name" value="Mog1/PsbP, alpha/beta/alpha sandwich"/>
    <property type="match status" value="1"/>
</dbReference>
<keyword evidence="1" id="KW-0732">Signal</keyword>
<dbReference type="PROSITE" id="PS51257">
    <property type="entry name" value="PROKAR_LIPOPROTEIN"/>
    <property type="match status" value="1"/>
</dbReference>
<organism evidence="2 3">
    <name type="scientific">Mycolicibacterium duvalii</name>
    <dbReference type="NCBI Taxonomy" id="39688"/>
    <lineage>
        <taxon>Bacteria</taxon>
        <taxon>Bacillati</taxon>
        <taxon>Actinomycetota</taxon>
        <taxon>Actinomycetes</taxon>
        <taxon>Mycobacteriales</taxon>
        <taxon>Mycobacteriaceae</taxon>
        <taxon>Mycolicibacterium</taxon>
    </lineage>
</organism>
<accession>A0A7I7K5R5</accession>
<name>A0A7I7K5R5_9MYCO</name>